<evidence type="ECO:0000256" key="6">
    <source>
        <dbReference type="SAM" id="MobiDB-lite"/>
    </source>
</evidence>
<dbReference type="InParanoid" id="A0A409VH07"/>
<evidence type="ECO:0000256" key="2">
    <source>
        <dbReference type="ARBA" id="ARBA00022737"/>
    </source>
</evidence>
<feature type="region of interest" description="Disordered" evidence="6">
    <location>
        <begin position="526"/>
        <end position="562"/>
    </location>
</feature>
<feature type="compositionally biased region" description="Polar residues" evidence="6">
    <location>
        <begin position="485"/>
        <end position="507"/>
    </location>
</feature>
<dbReference type="OrthoDB" id="654211at2759"/>
<dbReference type="InterPro" id="IPR050329">
    <property type="entry name" value="GLI_C2H2-zinc-finger"/>
</dbReference>
<dbReference type="Pfam" id="PF00096">
    <property type="entry name" value="zf-C2H2"/>
    <property type="match status" value="1"/>
</dbReference>
<feature type="compositionally biased region" description="Low complexity" evidence="6">
    <location>
        <begin position="406"/>
        <end position="443"/>
    </location>
</feature>
<sequence>MPAERTKKKNKPRASDPCPVCGKVVSRMSDLNRHMKTHDPEAKIPCPYEDCDFRTLQRSNLATHIRRHKNERIFACRDDEDCPFDTVDSASLLRHRKRLHGYLPGGIGPDGEIIEGEAGEFIEGEAGDFIVGEAGEFDAEMTMVIEPEPTPITVSKATNGGKKSKSGAKSTGRRRRKAAKDSDAAGNEDAEDAGNAAGPSNSGEGTSAPVSTSIGSQIPQFFGNASTASDPAYSVPFSSYIPDYRGSLPEEYQRPRFEPAHSPAPDHGSRPDYSHRYADLAHTGRPASPFGDEGHGQVDRSYSPPNAFYTRSPPHFSQSYSPAYPRLLSPPPAPRADFSRPRPSLPITLHSPRAFTTSTLPLPRPSHSYRSDPYAYAARSSRQHYPATASHPYNDDAALVREDGSAHSSSHHPSPALSTSSYSTRSSWASSPYSSNTSMTSSSVHDAHAYPAGRECPPYSLPSREVQAPVGMRTDERDMVAVHSGPSSAFRSPTSSVRSSLDYNQNGSTRQSVDIVIDPMLQSLSLGPRENRRTSGMPYVDKRNRVEDWLEENPSPAPRRDF</sequence>
<dbReference type="FunFam" id="3.30.160.60:FF:000446">
    <property type="entry name" value="Zinc finger protein"/>
    <property type="match status" value="1"/>
</dbReference>
<evidence type="ECO:0000256" key="3">
    <source>
        <dbReference type="ARBA" id="ARBA00022771"/>
    </source>
</evidence>
<dbReference type="GO" id="GO:0000981">
    <property type="term" value="F:DNA-binding transcription factor activity, RNA polymerase II-specific"/>
    <property type="evidence" value="ECO:0007669"/>
    <property type="project" value="TreeGrafter"/>
</dbReference>
<gene>
    <name evidence="8" type="ORF">CVT26_000477</name>
</gene>
<dbReference type="Gene3D" id="3.30.160.60">
    <property type="entry name" value="Classic Zinc Finger"/>
    <property type="match status" value="2"/>
</dbReference>
<dbReference type="PANTHER" id="PTHR19818:SF139">
    <property type="entry name" value="PAIR-RULE PROTEIN ODD-PAIRED"/>
    <property type="match status" value="1"/>
</dbReference>
<dbReference type="SMART" id="SM00355">
    <property type="entry name" value="ZnF_C2H2"/>
    <property type="match status" value="3"/>
</dbReference>
<dbReference type="PANTHER" id="PTHR19818">
    <property type="entry name" value="ZINC FINGER PROTEIN ZIC AND GLI"/>
    <property type="match status" value="1"/>
</dbReference>
<dbReference type="GO" id="GO:0005634">
    <property type="term" value="C:nucleus"/>
    <property type="evidence" value="ECO:0007669"/>
    <property type="project" value="UniProtKB-ARBA"/>
</dbReference>
<dbReference type="GO" id="GO:0008270">
    <property type="term" value="F:zinc ion binding"/>
    <property type="evidence" value="ECO:0007669"/>
    <property type="project" value="UniProtKB-KW"/>
</dbReference>
<comment type="caution">
    <text evidence="8">The sequence shown here is derived from an EMBL/GenBank/DDBJ whole genome shotgun (WGS) entry which is preliminary data.</text>
</comment>
<dbReference type="Proteomes" id="UP000284706">
    <property type="component" value="Unassembled WGS sequence"/>
</dbReference>
<dbReference type="PROSITE" id="PS50157">
    <property type="entry name" value="ZINC_FINGER_C2H2_2"/>
    <property type="match status" value="2"/>
</dbReference>
<feature type="region of interest" description="Disordered" evidence="6">
    <location>
        <begin position="484"/>
        <end position="507"/>
    </location>
</feature>
<evidence type="ECO:0000256" key="1">
    <source>
        <dbReference type="ARBA" id="ARBA00022723"/>
    </source>
</evidence>
<evidence type="ECO:0000313" key="8">
    <source>
        <dbReference type="EMBL" id="PPQ65520.1"/>
    </source>
</evidence>
<evidence type="ECO:0000256" key="5">
    <source>
        <dbReference type="PROSITE-ProRule" id="PRU00042"/>
    </source>
</evidence>
<dbReference type="InterPro" id="IPR013087">
    <property type="entry name" value="Znf_C2H2_type"/>
</dbReference>
<protein>
    <recommendedName>
        <fullName evidence="7">C2H2-type domain-containing protein</fullName>
    </recommendedName>
</protein>
<evidence type="ECO:0000256" key="4">
    <source>
        <dbReference type="ARBA" id="ARBA00022833"/>
    </source>
</evidence>
<keyword evidence="2" id="KW-0677">Repeat</keyword>
<feature type="domain" description="C2H2-type" evidence="7">
    <location>
        <begin position="16"/>
        <end position="43"/>
    </location>
</feature>
<evidence type="ECO:0000313" key="9">
    <source>
        <dbReference type="Proteomes" id="UP000284706"/>
    </source>
</evidence>
<dbReference type="GO" id="GO:0045944">
    <property type="term" value="P:positive regulation of transcription by RNA polymerase II"/>
    <property type="evidence" value="ECO:0007669"/>
    <property type="project" value="UniProtKB-ARBA"/>
</dbReference>
<keyword evidence="9" id="KW-1185">Reference proteome</keyword>
<keyword evidence="4" id="KW-0862">Zinc</keyword>
<dbReference type="AlphaFoldDB" id="A0A409VH07"/>
<evidence type="ECO:0000259" key="7">
    <source>
        <dbReference type="PROSITE" id="PS50157"/>
    </source>
</evidence>
<dbReference type="STRING" id="231916.A0A409VH07"/>
<dbReference type="PROSITE" id="PS00028">
    <property type="entry name" value="ZINC_FINGER_C2H2_1"/>
    <property type="match status" value="1"/>
</dbReference>
<proteinExistence type="predicted"/>
<name>A0A409VH07_9AGAR</name>
<feature type="domain" description="C2H2-type" evidence="7">
    <location>
        <begin position="44"/>
        <end position="73"/>
    </location>
</feature>
<dbReference type="InterPro" id="IPR036236">
    <property type="entry name" value="Znf_C2H2_sf"/>
</dbReference>
<keyword evidence="3 5" id="KW-0863">Zinc-finger</keyword>
<reference evidence="8 9" key="1">
    <citation type="journal article" date="2018" name="Evol. Lett.">
        <title>Horizontal gene cluster transfer increased hallucinogenic mushroom diversity.</title>
        <authorList>
            <person name="Reynolds H.T."/>
            <person name="Vijayakumar V."/>
            <person name="Gluck-Thaler E."/>
            <person name="Korotkin H.B."/>
            <person name="Matheny P.B."/>
            <person name="Slot J.C."/>
        </authorList>
    </citation>
    <scope>NUCLEOTIDE SEQUENCE [LARGE SCALE GENOMIC DNA]</scope>
    <source>
        <strain evidence="8 9">SRW20</strain>
    </source>
</reference>
<dbReference type="SUPFAM" id="SSF57667">
    <property type="entry name" value="beta-beta-alpha zinc fingers"/>
    <property type="match status" value="1"/>
</dbReference>
<feature type="compositionally biased region" description="Basic and acidic residues" evidence="6">
    <location>
        <begin position="267"/>
        <end position="279"/>
    </location>
</feature>
<feature type="compositionally biased region" description="Basic residues" evidence="6">
    <location>
        <begin position="162"/>
        <end position="178"/>
    </location>
</feature>
<keyword evidence="1" id="KW-0479">Metal-binding</keyword>
<accession>A0A409VH07</accession>
<organism evidence="8 9">
    <name type="scientific">Gymnopilus dilepis</name>
    <dbReference type="NCBI Taxonomy" id="231916"/>
    <lineage>
        <taxon>Eukaryota</taxon>
        <taxon>Fungi</taxon>
        <taxon>Dikarya</taxon>
        <taxon>Basidiomycota</taxon>
        <taxon>Agaricomycotina</taxon>
        <taxon>Agaricomycetes</taxon>
        <taxon>Agaricomycetidae</taxon>
        <taxon>Agaricales</taxon>
        <taxon>Agaricineae</taxon>
        <taxon>Hymenogastraceae</taxon>
        <taxon>Gymnopilus</taxon>
    </lineage>
</organism>
<feature type="compositionally biased region" description="Polar residues" evidence="6">
    <location>
        <begin position="199"/>
        <end position="229"/>
    </location>
</feature>
<dbReference type="EMBL" id="NHYE01005651">
    <property type="protein sequence ID" value="PPQ65520.1"/>
    <property type="molecule type" value="Genomic_DNA"/>
</dbReference>
<feature type="region of interest" description="Disordered" evidence="6">
    <location>
        <begin position="150"/>
        <end position="446"/>
    </location>
</feature>
<dbReference type="GO" id="GO:0000978">
    <property type="term" value="F:RNA polymerase II cis-regulatory region sequence-specific DNA binding"/>
    <property type="evidence" value="ECO:0007669"/>
    <property type="project" value="TreeGrafter"/>
</dbReference>